<dbReference type="Proteomes" id="UP000606172">
    <property type="component" value="Unassembled WGS sequence"/>
</dbReference>
<evidence type="ECO:0000313" key="2">
    <source>
        <dbReference type="Proteomes" id="UP000606172"/>
    </source>
</evidence>
<accession>A0A919VBN6</accession>
<dbReference type="AlphaFoldDB" id="A0A919VBN6"/>
<organism evidence="1 2">
    <name type="scientific">Sinosporangium siamense</name>
    <dbReference type="NCBI Taxonomy" id="1367973"/>
    <lineage>
        <taxon>Bacteria</taxon>
        <taxon>Bacillati</taxon>
        <taxon>Actinomycetota</taxon>
        <taxon>Actinomycetes</taxon>
        <taxon>Streptosporangiales</taxon>
        <taxon>Streptosporangiaceae</taxon>
        <taxon>Sinosporangium</taxon>
    </lineage>
</organism>
<protein>
    <submittedName>
        <fullName evidence="1">Uncharacterized protein</fullName>
    </submittedName>
</protein>
<sequence length="84" mass="8612">MLVQQPSAGVLVHASYSAAVAFCADQAFLPITAAFSDIVHQAAMRSQRAGVEGLTEKTCAGCRATQVVAKFVANPVTASCAVCP</sequence>
<gene>
    <name evidence="1" type="ORF">Ssi02_69380</name>
</gene>
<keyword evidence="2" id="KW-1185">Reference proteome</keyword>
<evidence type="ECO:0000313" key="1">
    <source>
        <dbReference type="EMBL" id="GII96707.1"/>
    </source>
</evidence>
<proteinExistence type="predicted"/>
<reference evidence="1" key="1">
    <citation type="submission" date="2021-01" db="EMBL/GenBank/DDBJ databases">
        <title>Whole genome shotgun sequence of Sinosporangium siamense NBRC 109515.</title>
        <authorList>
            <person name="Komaki H."/>
            <person name="Tamura T."/>
        </authorList>
    </citation>
    <scope>NUCLEOTIDE SEQUENCE</scope>
    <source>
        <strain evidence="1">NBRC 109515</strain>
    </source>
</reference>
<comment type="caution">
    <text evidence="1">The sequence shown here is derived from an EMBL/GenBank/DDBJ whole genome shotgun (WGS) entry which is preliminary data.</text>
</comment>
<name>A0A919VBN6_9ACTN</name>
<dbReference type="EMBL" id="BOOW01000049">
    <property type="protein sequence ID" value="GII96707.1"/>
    <property type="molecule type" value="Genomic_DNA"/>
</dbReference>